<keyword evidence="1" id="KW-0812">Transmembrane</keyword>
<keyword evidence="1" id="KW-1133">Transmembrane helix</keyword>
<keyword evidence="1" id="KW-0472">Membrane</keyword>
<reference evidence="2" key="1">
    <citation type="journal article" date="2011" name="PLoS Biol.">
        <title>Gene gain and loss during evolution of obligate parasitism in the white rust pathogen of Arabidopsis thaliana.</title>
        <authorList>
            <person name="Kemen E."/>
            <person name="Gardiner A."/>
            <person name="Schultz-Larsen T."/>
            <person name="Kemen A.C."/>
            <person name="Balmuth A.L."/>
            <person name="Robert-Seilaniantz A."/>
            <person name="Bailey K."/>
            <person name="Holub E."/>
            <person name="Studholme D.J."/>
            <person name="Maclean D."/>
            <person name="Jones J.D."/>
        </authorList>
    </citation>
    <scope>NUCLEOTIDE SEQUENCE</scope>
</reference>
<proteinExistence type="predicted"/>
<dbReference type="HOGENOM" id="CLU_1144297_0_0_1"/>
<dbReference type="AlphaFoldDB" id="F0W7P6"/>
<sequence>MKSTFFTSCSTGCAFFSLVYPAWFQQRYKADDVHIVQGFGLFAFHSSGVLRQPFYASDTMLQYDAFCDMAVTPNYMLNDGEAFHSVLCGKRLKAIQSTTAAAAALSVVVLVFSIASVYKTKPGLVESTIGCFTFVASILLSVSLTLWGWLLQQRLYRIDTINVAYATCKVDDRQWSCWFYGCSFWACLAAIILLSLTGYFNSAASVEKMRFLISTNAADVRVLKELQSAQDTHHQPISMRIER</sequence>
<feature type="transmembrane region" description="Helical" evidence="1">
    <location>
        <begin position="130"/>
        <end position="150"/>
    </location>
</feature>
<evidence type="ECO:0000256" key="1">
    <source>
        <dbReference type="SAM" id="Phobius"/>
    </source>
</evidence>
<feature type="transmembrane region" description="Helical" evidence="1">
    <location>
        <begin position="100"/>
        <end position="118"/>
    </location>
</feature>
<reference evidence="2" key="2">
    <citation type="submission" date="2011-02" db="EMBL/GenBank/DDBJ databases">
        <authorList>
            <person name="MacLean D."/>
        </authorList>
    </citation>
    <scope>NUCLEOTIDE SEQUENCE</scope>
</reference>
<gene>
    <name evidence="2" type="primary">AlNc14C31G2850</name>
    <name evidence="2" type="ORF">ALNC14_032900</name>
</gene>
<feature type="transmembrane region" description="Helical" evidence="1">
    <location>
        <begin position="178"/>
        <end position="200"/>
    </location>
</feature>
<accession>F0W7P6</accession>
<protein>
    <submittedName>
        <fullName evidence="2">Uncharacterized protein AlNc14C31G2850</fullName>
    </submittedName>
</protein>
<dbReference type="EMBL" id="FR824076">
    <property type="protein sequence ID" value="CCA17147.1"/>
    <property type="molecule type" value="Genomic_DNA"/>
</dbReference>
<organism evidence="2">
    <name type="scientific">Albugo laibachii Nc14</name>
    <dbReference type="NCBI Taxonomy" id="890382"/>
    <lineage>
        <taxon>Eukaryota</taxon>
        <taxon>Sar</taxon>
        <taxon>Stramenopiles</taxon>
        <taxon>Oomycota</taxon>
        <taxon>Peronosporomycetes</taxon>
        <taxon>Albuginales</taxon>
        <taxon>Albuginaceae</taxon>
        <taxon>Albugo</taxon>
    </lineage>
</organism>
<name>F0W7P6_9STRA</name>
<evidence type="ECO:0000313" key="2">
    <source>
        <dbReference type="EMBL" id="CCA17147.1"/>
    </source>
</evidence>